<reference evidence="3" key="1">
    <citation type="submission" date="2019-08" db="EMBL/GenBank/DDBJ databases">
        <title>Complete Genome Sequence of the Polysaccharide-Degrading Rumen Bacterium Pseudobutyrivibrio xylanivorans MA3014.</title>
        <authorList>
            <person name="Palevich N."/>
            <person name="Maclean P.H."/>
            <person name="Kelly W.J."/>
            <person name="Leahy S.C."/>
            <person name="Rakonjac J."/>
            <person name="Attwood G.T."/>
        </authorList>
    </citation>
    <scope>NUCLEOTIDE SEQUENCE [LARGE SCALE GENOMIC DNA]</scope>
    <source>
        <strain evidence="3">MA3014</strain>
    </source>
</reference>
<dbReference type="InterPro" id="IPR000182">
    <property type="entry name" value="GNAT_dom"/>
</dbReference>
<dbReference type="PROSITE" id="PS51186">
    <property type="entry name" value="GNAT"/>
    <property type="match status" value="1"/>
</dbReference>
<dbReference type="Pfam" id="PF00583">
    <property type="entry name" value="Acetyltransf_1"/>
    <property type="match status" value="1"/>
</dbReference>
<name>A0A5P6VP20_PSEXY</name>
<dbReference type="OrthoDB" id="9127144at2"/>
<dbReference type="PANTHER" id="PTHR43415:SF3">
    <property type="entry name" value="GNAT-FAMILY ACETYLTRANSFERASE"/>
    <property type="match status" value="1"/>
</dbReference>
<dbReference type="Gene3D" id="3.40.630.30">
    <property type="match status" value="1"/>
</dbReference>
<sequence length="149" mass="17429">MINLRKITEENFIDAFNLKLDEGQEKYVSHPIRSLAQAYIYRDQCQPFGIYNDDRMVGYVMVIYDYDIPEYNIWHMMIDEKDQGKGYGKEALKQVMAYIKTKPFGNSDRVTLTCNLENNKALELYHGLGFKETGVVDEDEVELSMTMEE</sequence>
<feature type="domain" description="N-acetyltransferase" evidence="1">
    <location>
        <begin position="2"/>
        <end position="148"/>
    </location>
</feature>
<dbReference type="EMBL" id="CP043028">
    <property type="protein sequence ID" value="QFJ54317.1"/>
    <property type="molecule type" value="Genomic_DNA"/>
</dbReference>
<proteinExistence type="predicted"/>
<organism evidence="2 3">
    <name type="scientific">Pseudobutyrivibrio xylanivorans</name>
    <dbReference type="NCBI Taxonomy" id="185007"/>
    <lineage>
        <taxon>Bacteria</taxon>
        <taxon>Bacillati</taxon>
        <taxon>Bacillota</taxon>
        <taxon>Clostridia</taxon>
        <taxon>Lachnospirales</taxon>
        <taxon>Lachnospiraceae</taxon>
        <taxon>Pseudobutyrivibrio</taxon>
    </lineage>
</organism>
<evidence type="ECO:0000313" key="3">
    <source>
        <dbReference type="Proteomes" id="UP000327030"/>
    </source>
</evidence>
<protein>
    <submittedName>
        <fullName evidence="2">GNAT family N-acetyltransferase</fullName>
    </submittedName>
</protein>
<accession>A0A5P6VP20</accession>
<dbReference type="RefSeq" id="WP_151622810.1">
    <property type="nucleotide sequence ID" value="NZ_CP043028.1"/>
</dbReference>
<gene>
    <name evidence="2" type="ORF">FXF36_05320</name>
</gene>
<dbReference type="CDD" id="cd04301">
    <property type="entry name" value="NAT_SF"/>
    <property type="match status" value="1"/>
</dbReference>
<dbReference type="Proteomes" id="UP000327030">
    <property type="component" value="Chromosome 1"/>
</dbReference>
<dbReference type="SUPFAM" id="SSF55729">
    <property type="entry name" value="Acyl-CoA N-acyltransferases (Nat)"/>
    <property type="match status" value="1"/>
</dbReference>
<evidence type="ECO:0000313" key="2">
    <source>
        <dbReference type="EMBL" id="QFJ54317.1"/>
    </source>
</evidence>
<dbReference type="InterPro" id="IPR016181">
    <property type="entry name" value="Acyl_CoA_acyltransferase"/>
</dbReference>
<dbReference type="AlphaFoldDB" id="A0A5P6VP20"/>
<dbReference type="KEGG" id="pxv:FXF36_05320"/>
<evidence type="ECO:0000259" key="1">
    <source>
        <dbReference type="PROSITE" id="PS51186"/>
    </source>
</evidence>
<dbReference type="GO" id="GO:0016747">
    <property type="term" value="F:acyltransferase activity, transferring groups other than amino-acyl groups"/>
    <property type="evidence" value="ECO:0007669"/>
    <property type="project" value="InterPro"/>
</dbReference>
<dbReference type="PANTHER" id="PTHR43415">
    <property type="entry name" value="SPERMIDINE N(1)-ACETYLTRANSFERASE"/>
    <property type="match status" value="1"/>
</dbReference>